<reference evidence="2" key="1">
    <citation type="journal article" date="2014" name="Front. Microbiol.">
        <title>High frequency of phylogenetically diverse reductive dehalogenase-homologous genes in deep subseafloor sedimentary metagenomes.</title>
        <authorList>
            <person name="Kawai M."/>
            <person name="Futagami T."/>
            <person name="Toyoda A."/>
            <person name="Takaki Y."/>
            <person name="Nishi S."/>
            <person name="Hori S."/>
            <person name="Arai W."/>
            <person name="Tsubouchi T."/>
            <person name="Morono Y."/>
            <person name="Uchiyama I."/>
            <person name="Ito T."/>
            <person name="Fujiyama A."/>
            <person name="Inagaki F."/>
            <person name="Takami H."/>
        </authorList>
    </citation>
    <scope>NUCLEOTIDE SEQUENCE</scope>
    <source>
        <strain evidence="2">Expedition CK06-06</strain>
    </source>
</reference>
<feature type="non-terminal residue" evidence="2">
    <location>
        <position position="1"/>
    </location>
</feature>
<feature type="transmembrane region" description="Helical" evidence="1">
    <location>
        <begin position="24"/>
        <end position="44"/>
    </location>
</feature>
<sequence length="57" mass="6698">DGILDYIKISTTYLLLYLTTNEHFGKLLIFVSSVIFTIFIWSKYTSYRENLMSKAPK</sequence>
<accession>X0ZF63</accession>
<dbReference type="AlphaFoldDB" id="X0ZF63"/>
<dbReference type="EMBL" id="BART01009409">
    <property type="protein sequence ID" value="GAG67929.1"/>
    <property type="molecule type" value="Genomic_DNA"/>
</dbReference>
<comment type="caution">
    <text evidence="2">The sequence shown here is derived from an EMBL/GenBank/DDBJ whole genome shotgun (WGS) entry which is preliminary data.</text>
</comment>
<organism evidence="2">
    <name type="scientific">marine sediment metagenome</name>
    <dbReference type="NCBI Taxonomy" id="412755"/>
    <lineage>
        <taxon>unclassified sequences</taxon>
        <taxon>metagenomes</taxon>
        <taxon>ecological metagenomes</taxon>
    </lineage>
</organism>
<evidence type="ECO:0000313" key="2">
    <source>
        <dbReference type="EMBL" id="GAG67929.1"/>
    </source>
</evidence>
<proteinExistence type="predicted"/>
<protein>
    <submittedName>
        <fullName evidence="2">Uncharacterized protein</fullName>
    </submittedName>
</protein>
<keyword evidence="1" id="KW-0812">Transmembrane</keyword>
<gene>
    <name evidence="2" type="ORF">S01H4_20855</name>
</gene>
<keyword evidence="1" id="KW-1133">Transmembrane helix</keyword>
<name>X0ZF63_9ZZZZ</name>
<keyword evidence="1" id="KW-0472">Membrane</keyword>
<evidence type="ECO:0000256" key="1">
    <source>
        <dbReference type="SAM" id="Phobius"/>
    </source>
</evidence>